<dbReference type="Proteomes" id="UP001295469">
    <property type="component" value="Chromosome C02"/>
</dbReference>
<protein>
    <submittedName>
        <fullName evidence="1">(rape) hypothetical protein</fullName>
    </submittedName>
</protein>
<name>A0A816KGV9_BRANA</name>
<reference evidence="1" key="1">
    <citation type="submission" date="2021-01" db="EMBL/GenBank/DDBJ databases">
        <authorList>
            <consortium name="Genoscope - CEA"/>
            <person name="William W."/>
        </authorList>
    </citation>
    <scope>NUCLEOTIDE SEQUENCE</scope>
</reference>
<organism evidence="1">
    <name type="scientific">Brassica napus</name>
    <name type="common">Rape</name>
    <dbReference type="NCBI Taxonomy" id="3708"/>
    <lineage>
        <taxon>Eukaryota</taxon>
        <taxon>Viridiplantae</taxon>
        <taxon>Streptophyta</taxon>
        <taxon>Embryophyta</taxon>
        <taxon>Tracheophyta</taxon>
        <taxon>Spermatophyta</taxon>
        <taxon>Magnoliopsida</taxon>
        <taxon>eudicotyledons</taxon>
        <taxon>Gunneridae</taxon>
        <taxon>Pentapetalae</taxon>
        <taxon>rosids</taxon>
        <taxon>malvids</taxon>
        <taxon>Brassicales</taxon>
        <taxon>Brassicaceae</taxon>
        <taxon>Brassiceae</taxon>
        <taxon>Brassica</taxon>
    </lineage>
</organism>
<dbReference type="AlphaFoldDB" id="A0A816KGV9"/>
<dbReference type="EMBL" id="HG994366">
    <property type="protein sequence ID" value="CAF1918261.1"/>
    <property type="molecule type" value="Genomic_DNA"/>
</dbReference>
<accession>A0A816KGV9</accession>
<evidence type="ECO:0000313" key="1">
    <source>
        <dbReference type="EMBL" id="CAF1918261.1"/>
    </source>
</evidence>
<proteinExistence type="predicted"/>
<gene>
    <name evidence="1" type="ORF">DARMORV10_C02P43070.1</name>
</gene>
<sequence length="36" mass="4266">MKLLKAAHAWENFKNEKRLLLWIVGLSIMLNAWRNG</sequence>